<dbReference type="InterPro" id="IPR014721">
    <property type="entry name" value="Ribsml_uS5_D2-typ_fold_subgr"/>
</dbReference>
<dbReference type="CDD" id="cd01886">
    <property type="entry name" value="EF-G"/>
    <property type="match status" value="1"/>
</dbReference>
<dbReference type="Gene3D" id="2.40.30.10">
    <property type="entry name" value="Translation factors"/>
    <property type="match status" value="1"/>
</dbReference>
<dbReference type="GO" id="GO:0003924">
    <property type="term" value="F:GTPase activity"/>
    <property type="evidence" value="ECO:0007669"/>
    <property type="project" value="InterPro"/>
</dbReference>
<dbReference type="CDD" id="cd16262">
    <property type="entry name" value="EFG_III"/>
    <property type="match status" value="1"/>
</dbReference>
<evidence type="ECO:0000256" key="8">
    <source>
        <dbReference type="HAMAP-Rule" id="MF_00054"/>
    </source>
</evidence>
<dbReference type="SUPFAM" id="SSF54980">
    <property type="entry name" value="EF-G C-terminal domain-like"/>
    <property type="match status" value="2"/>
</dbReference>
<evidence type="ECO:0000256" key="1">
    <source>
        <dbReference type="ARBA" id="ARBA00005870"/>
    </source>
</evidence>
<feature type="binding site" evidence="8">
    <location>
        <begin position="15"/>
        <end position="22"/>
    </location>
    <ligand>
        <name>GTP</name>
        <dbReference type="ChEBI" id="CHEBI:37565"/>
    </ligand>
</feature>
<accession>A0A5B2TVD5</accession>
<dbReference type="SMART" id="SM00889">
    <property type="entry name" value="EFG_IV"/>
    <property type="match status" value="1"/>
</dbReference>
<dbReference type="Gene3D" id="3.40.50.300">
    <property type="entry name" value="P-loop containing nucleotide triphosphate hydrolases"/>
    <property type="match status" value="1"/>
</dbReference>
<dbReference type="Gene3D" id="3.30.70.870">
    <property type="entry name" value="Elongation Factor G (Translational Gtpase), domain 3"/>
    <property type="match status" value="1"/>
</dbReference>
<evidence type="ECO:0000256" key="5">
    <source>
        <dbReference type="ARBA" id="ARBA00022917"/>
    </source>
</evidence>
<evidence type="ECO:0000256" key="6">
    <source>
        <dbReference type="ARBA" id="ARBA00023134"/>
    </source>
</evidence>
<comment type="function">
    <text evidence="7 8">Catalyzes the GTP-dependent ribosomal translocation step during translation elongation. During this step, the ribosome changes from the pre-translocational (PRE) to the post-translocational (POST) state as the newly formed A-site-bound peptidyl-tRNA and P-site-bound deacylated tRNA move to the P and E sites, respectively. Catalyzes the coordinated movement of the two tRNA molecules, the mRNA and conformational changes in the ribosome.</text>
</comment>
<dbReference type="SUPFAM" id="SSF52540">
    <property type="entry name" value="P-loop containing nucleoside triphosphate hydrolases"/>
    <property type="match status" value="1"/>
</dbReference>
<dbReference type="RefSeq" id="WP_154917024.1">
    <property type="nucleotide sequence ID" value="NZ_VUOE01000001.1"/>
</dbReference>
<proteinExistence type="inferred from homology"/>
<dbReference type="InterPro" id="IPR004540">
    <property type="entry name" value="Transl_elong_EFG/EF2"/>
</dbReference>
<keyword evidence="5 8" id="KW-0648">Protein biosynthesis</keyword>
<dbReference type="FunFam" id="3.30.230.10:FF:000003">
    <property type="entry name" value="Elongation factor G"/>
    <property type="match status" value="1"/>
</dbReference>
<dbReference type="InterPro" id="IPR047872">
    <property type="entry name" value="EFG_IV"/>
</dbReference>
<reference evidence="10 11" key="1">
    <citation type="submission" date="2019-09" db="EMBL/GenBank/DDBJ databases">
        <authorList>
            <person name="Khan S.A."/>
            <person name="Jeon C.O."/>
            <person name="Chun B.H."/>
            <person name="Jeong S.E."/>
        </authorList>
    </citation>
    <scope>NUCLEOTIDE SEQUENCE [LARGE SCALE GENOMIC DNA]</scope>
    <source>
        <strain evidence="10 11">KCTC 42508</strain>
    </source>
</reference>
<dbReference type="PROSITE" id="PS51722">
    <property type="entry name" value="G_TR_2"/>
    <property type="match status" value="1"/>
</dbReference>
<dbReference type="PANTHER" id="PTHR43261:SF1">
    <property type="entry name" value="RIBOSOME-RELEASING FACTOR 2, MITOCHONDRIAL"/>
    <property type="match status" value="1"/>
</dbReference>
<evidence type="ECO:0000256" key="7">
    <source>
        <dbReference type="ARBA" id="ARBA00024731"/>
    </source>
</evidence>
<dbReference type="SMART" id="SM00838">
    <property type="entry name" value="EFG_C"/>
    <property type="match status" value="1"/>
</dbReference>
<dbReference type="Pfam" id="PF00679">
    <property type="entry name" value="EFG_C"/>
    <property type="match status" value="1"/>
</dbReference>
<dbReference type="Gene3D" id="3.30.230.10">
    <property type="match status" value="1"/>
</dbReference>
<dbReference type="GO" id="GO:0005525">
    <property type="term" value="F:GTP binding"/>
    <property type="evidence" value="ECO:0007669"/>
    <property type="project" value="UniProtKB-UniRule"/>
</dbReference>
<name>A0A5B2TVD5_9FLAO</name>
<evidence type="ECO:0000256" key="2">
    <source>
        <dbReference type="ARBA" id="ARBA00017872"/>
    </source>
</evidence>
<dbReference type="NCBIfam" id="TIGR00484">
    <property type="entry name" value="EF-G"/>
    <property type="match status" value="1"/>
</dbReference>
<keyword evidence="6 8" id="KW-0342">GTP-binding</keyword>
<dbReference type="InterPro" id="IPR005225">
    <property type="entry name" value="Small_GTP-bd"/>
</dbReference>
<dbReference type="InterPro" id="IPR009022">
    <property type="entry name" value="EFG_III"/>
</dbReference>
<evidence type="ECO:0000313" key="10">
    <source>
        <dbReference type="EMBL" id="KAA2218447.1"/>
    </source>
</evidence>
<sequence>MARDLRLTRNIGIAAHIDAGKTTTTERILFYTGVSHKIGEVHDGAATMDWMEQEQERGITITSAATTCEWVFPRVNGEPTEDSNSYHFNIIDTPGHVDFTVEVNRSLRVLDGLVFLFSAVDGVEPQSETNWRLADNYKVPRIGFVNKMDRQGSNFLAVCNQVKEMLGSNAVPIVLPIGEEADFKGIVDLAKNRAIVWHEDNFGSTFDVIDIPEEMQAEVKEYRAALIEAVAEYDEELMEKFFEDEESITEEEVHAALRAAVMDRAIIPMICGSSFKNKGVQFLLDAVCRYLPSPLDKDAIEGTNPDTGAIITRKPDVKEPFAALAFKIATDPFVGRLAFFRTYSGRLEAGSYILNNRSGKKERISRIYQMHSNKQNAIDFIEAGDIGAAVGFKDIKTGDTMSDEKHPIVLESMNFPDPVIGIAVEPKTKADVDKLGMALAKLAEEDPTFQVKTDEASGQTIISGMGELHLDIIVDRLRREFKVEVNQGQPQVEYKEAITKAADHREVYKKQSGGRGKFADIVFTMEPASDEEKTGLEFVNEVKGGNVPKEYIPAVEKGFREAMKNGPLAGFEMDSMKVTLKDGSFHPVDSDSLSFELAAKMGYKAAAKAARAVLMEPIMKLEVITPEENMGDIVGDLNRRRGQVSNMSDRAGAKVVKATVPLSEMFGYVTSLRTLSSGRATSTMEFSHYAETPSNISEEVIKAAKGITA</sequence>
<protein>
    <recommendedName>
        <fullName evidence="2 8">Elongation factor G</fullName>
        <shortName evidence="8">EF-G</shortName>
    </recommendedName>
</protein>
<dbReference type="PRINTS" id="PR00315">
    <property type="entry name" value="ELONGATNFCT"/>
</dbReference>
<dbReference type="InterPro" id="IPR009000">
    <property type="entry name" value="Transl_B-barrel_sf"/>
</dbReference>
<dbReference type="InterPro" id="IPR041095">
    <property type="entry name" value="EFG_II"/>
</dbReference>
<gene>
    <name evidence="8 10" type="primary">fusA</name>
    <name evidence="10" type="ORF">F0361_02160</name>
</gene>
<dbReference type="GO" id="GO:0005737">
    <property type="term" value="C:cytoplasm"/>
    <property type="evidence" value="ECO:0007669"/>
    <property type="project" value="UniProtKB-SubCell"/>
</dbReference>
<comment type="subcellular location">
    <subcellularLocation>
        <location evidence="8">Cytoplasm</location>
    </subcellularLocation>
</comment>
<dbReference type="InterPro" id="IPR000640">
    <property type="entry name" value="EFG_V-like"/>
</dbReference>
<dbReference type="FunFam" id="3.40.50.300:FF:000029">
    <property type="entry name" value="Elongation factor G"/>
    <property type="match status" value="1"/>
</dbReference>
<dbReference type="Pfam" id="PF14492">
    <property type="entry name" value="EFG_III"/>
    <property type="match status" value="1"/>
</dbReference>
<dbReference type="SUPFAM" id="SSF54211">
    <property type="entry name" value="Ribosomal protein S5 domain 2-like"/>
    <property type="match status" value="1"/>
</dbReference>
<comment type="caution">
    <text evidence="10">The sequence shown here is derived from an EMBL/GenBank/DDBJ whole genome shotgun (WGS) entry which is preliminary data.</text>
</comment>
<evidence type="ECO:0000313" key="11">
    <source>
        <dbReference type="Proteomes" id="UP000323188"/>
    </source>
</evidence>
<dbReference type="Gene3D" id="3.30.70.240">
    <property type="match status" value="1"/>
</dbReference>
<dbReference type="FunFam" id="2.40.30.10:FF:000006">
    <property type="entry name" value="Elongation factor G"/>
    <property type="match status" value="1"/>
</dbReference>
<dbReference type="InterPro" id="IPR004161">
    <property type="entry name" value="EFTu-like_2"/>
</dbReference>
<dbReference type="InterPro" id="IPR020568">
    <property type="entry name" value="Ribosomal_Su5_D2-typ_SF"/>
</dbReference>
<dbReference type="InterPro" id="IPR035649">
    <property type="entry name" value="EFG_V"/>
</dbReference>
<keyword evidence="8" id="KW-0963">Cytoplasm</keyword>
<dbReference type="InterPro" id="IPR000795">
    <property type="entry name" value="T_Tr_GTP-bd_dom"/>
</dbReference>
<dbReference type="NCBIfam" id="NF009381">
    <property type="entry name" value="PRK12740.1-5"/>
    <property type="match status" value="1"/>
</dbReference>
<dbReference type="NCBIfam" id="TIGR00231">
    <property type="entry name" value="small_GTP"/>
    <property type="match status" value="1"/>
</dbReference>
<dbReference type="SUPFAM" id="SSF50447">
    <property type="entry name" value="Translation proteins"/>
    <property type="match status" value="1"/>
</dbReference>
<dbReference type="Pfam" id="PF00009">
    <property type="entry name" value="GTP_EFTU"/>
    <property type="match status" value="1"/>
</dbReference>
<dbReference type="GO" id="GO:0032790">
    <property type="term" value="P:ribosome disassembly"/>
    <property type="evidence" value="ECO:0007669"/>
    <property type="project" value="TreeGrafter"/>
</dbReference>
<dbReference type="PANTHER" id="PTHR43261">
    <property type="entry name" value="TRANSLATION ELONGATION FACTOR G-RELATED"/>
    <property type="match status" value="1"/>
</dbReference>
<dbReference type="HAMAP" id="MF_00054_B">
    <property type="entry name" value="EF_G_EF_2_B"/>
    <property type="match status" value="1"/>
</dbReference>
<evidence type="ECO:0000256" key="4">
    <source>
        <dbReference type="ARBA" id="ARBA00022768"/>
    </source>
</evidence>
<dbReference type="EMBL" id="VUOE01000001">
    <property type="protein sequence ID" value="KAA2218447.1"/>
    <property type="molecule type" value="Genomic_DNA"/>
</dbReference>
<dbReference type="InterPro" id="IPR031157">
    <property type="entry name" value="G_TR_CS"/>
</dbReference>
<dbReference type="CDD" id="cd04088">
    <property type="entry name" value="EFG_mtEFG_II"/>
    <property type="match status" value="1"/>
</dbReference>
<feature type="binding site" evidence="8">
    <location>
        <begin position="92"/>
        <end position="96"/>
    </location>
    <ligand>
        <name>GTP</name>
        <dbReference type="ChEBI" id="CHEBI:37565"/>
    </ligand>
</feature>
<dbReference type="InterPro" id="IPR027417">
    <property type="entry name" value="P-loop_NTPase"/>
</dbReference>
<dbReference type="CDD" id="cd01434">
    <property type="entry name" value="EFG_mtEFG1_IV"/>
    <property type="match status" value="1"/>
</dbReference>
<comment type="similarity">
    <text evidence="1 8">Belongs to the TRAFAC class translation factor GTPase superfamily. Classic translation factor GTPase family. EF-G/EF-2 subfamily.</text>
</comment>
<dbReference type="PROSITE" id="PS00301">
    <property type="entry name" value="G_TR_1"/>
    <property type="match status" value="1"/>
</dbReference>
<dbReference type="FunFam" id="3.30.70.240:FF:000001">
    <property type="entry name" value="Elongation factor G"/>
    <property type="match status" value="1"/>
</dbReference>
<dbReference type="Pfam" id="PF03764">
    <property type="entry name" value="EFG_IV"/>
    <property type="match status" value="1"/>
</dbReference>
<dbReference type="GO" id="GO:0003746">
    <property type="term" value="F:translation elongation factor activity"/>
    <property type="evidence" value="ECO:0007669"/>
    <property type="project" value="UniProtKB-UniRule"/>
</dbReference>
<dbReference type="InterPro" id="IPR035647">
    <property type="entry name" value="EFG_III/V"/>
</dbReference>
<feature type="binding site" evidence="8">
    <location>
        <begin position="146"/>
        <end position="149"/>
    </location>
    <ligand>
        <name>GTP</name>
        <dbReference type="ChEBI" id="CHEBI:37565"/>
    </ligand>
</feature>
<organism evidence="10 11">
    <name type="scientific">Maribacter flavus</name>
    <dbReference type="NCBI Taxonomy" id="1658664"/>
    <lineage>
        <taxon>Bacteria</taxon>
        <taxon>Pseudomonadati</taxon>
        <taxon>Bacteroidota</taxon>
        <taxon>Flavobacteriia</taxon>
        <taxon>Flavobacteriales</taxon>
        <taxon>Flavobacteriaceae</taxon>
        <taxon>Maribacter</taxon>
    </lineage>
</organism>
<dbReference type="CDD" id="cd03713">
    <property type="entry name" value="EFG_mtEFG_C"/>
    <property type="match status" value="1"/>
</dbReference>
<keyword evidence="3 8" id="KW-0547">Nucleotide-binding</keyword>
<keyword evidence="4 8" id="KW-0251">Elongation factor</keyword>
<feature type="domain" description="Tr-type G" evidence="9">
    <location>
        <begin position="6"/>
        <end position="295"/>
    </location>
</feature>
<dbReference type="Pfam" id="PF03144">
    <property type="entry name" value="GTP_EFTU_D2"/>
    <property type="match status" value="1"/>
</dbReference>
<evidence type="ECO:0000259" key="9">
    <source>
        <dbReference type="PROSITE" id="PS51722"/>
    </source>
</evidence>
<dbReference type="FunFam" id="3.30.70.870:FF:000001">
    <property type="entry name" value="Elongation factor G"/>
    <property type="match status" value="1"/>
</dbReference>
<dbReference type="Proteomes" id="UP000323188">
    <property type="component" value="Unassembled WGS sequence"/>
</dbReference>
<evidence type="ECO:0000256" key="3">
    <source>
        <dbReference type="ARBA" id="ARBA00022741"/>
    </source>
</evidence>
<dbReference type="AlphaFoldDB" id="A0A5B2TVD5"/>
<dbReference type="InterPro" id="IPR005517">
    <property type="entry name" value="Transl_elong_EFG/EF2_IV"/>
</dbReference>